<protein>
    <recommendedName>
        <fullName evidence="8">Carboxypeptidase</fullName>
    </recommendedName>
</protein>
<dbReference type="GO" id="GO:0004185">
    <property type="term" value="F:serine-type carboxypeptidase activity"/>
    <property type="evidence" value="ECO:0007669"/>
    <property type="project" value="InterPro"/>
</dbReference>
<feature type="chain" id="PRO_5042123032" description="Carboxypeptidase" evidence="5">
    <location>
        <begin position="28"/>
        <end position="463"/>
    </location>
</feature>
<evidence type="ECO:0000313" key="7">
    <source>
        <dbReference type="Proteomes" id="UP001234581"/>
    </source>
</evidence>
<dbReference type="InterPro" id="IPR029058">
    <property type="entry name" value="AB_hydrolase_fold"/>
</dbReference>
<feature type="compositionally biased region" description="Polar residues" evidence="4">
    <location>
        <begin position="42"/>
        <end position="55"/>
    </location>
</feature>
<keyword evidence="2" id="KW-0121">Carboxypeptidase</keyword>
<evidence type="ECO:0000313" key="6">
    <source>
        <dbReference type="EMBL" id="KAJ8660789.1"/>
    </source>
</evidence>
<dbReference type="SUPFAM" id="SSF53474">
    <property type="entry name" value="alpha/beta-Hydrolases"/>
    <property type="match status" value="1"/>
</dbReference>
<dbReference type="PRINTS" id="PR00724">
    <property type="entry name" value="CRBOXYPTASEC"/>
</dbReference>
<dbReference type="Gene3D" id="1.10.287.410">
    <property type="match status" value="1"/>
</dbReference>
<dbReference type="Gene3D" id="3.40.50.1820">
    <property type="entry name" value="alpha/beta hydrolase"/>
    <property type="match status" value="1"/>
</dbReference>
<keyword evidence="7" id="KW-1185">Reference proteome</keyword>
<evidence type="ECO:0008006" key="8">
    <source>
        <dbReference type="Google" id="ProtNLM"/>
    </source>
</evidence>
<proteinExistence type="inferred from homology"/>
<dbReference type="PANTHER" id="PTHR11802:SF64">
    <property type="entry name" value="CARBOXYPEPTIDASE"/>
    <property type="match status" value="1"/>
</dbReference>
<evidence type="ECO:0000256" key="4">
    <source>
        <dbReference type="SAM" id="MobiDB-lite"/>
    </source>
</evidence>
<keyword evidence="2" id="KW-0378">Hydrolase</keyword>
<evidence type="ECO:0000256" key="1">
    <source>
        <dbReference type="ARBA" id="ARBA00009431"/>
    </source>
</evidence>
<comment type="caution">
    <text evidence="6">The sequence shown here is derived from an EMBL/GenBank/DDBJ whole genome shotgun (WGS) entry which is preliminary data.</text>
</comment>
<dbReference type="Proteomes" id="UP001234581">
    <property type="component" value="Unassembled WGS sequence"/>
</dbReference>
<dbReference type="AlphaFoldDB" id="A0AAD7V7F2"/>
<keyword evidence="5" id="KW-0732">Signal</keyword>
<reference evidence="6 7" key="1">
    <citation type="submission" date="2023-03" db="EMBL/GenBank/DDBJ databases">
        <title>Genome sequence of Lichtheimia ornata CBS 291.66.</title>
        <authorList>
            <person name="Mohabir J.T."/>
            <person name="Shea T.P."/>
            <person name="Kurbessoian T."/>
            <person name="Berby B."/>
            <person name="Fontaine J."/>
            <person name="Livny J."/>
            <person name="Gnirke A."/>
            <person name="Stajich J.E."/>
            <person name="Cuomo C.A."/>
        </authorList>
    </citation>
    <scope>NUCLEOTIDE SEQUENCE [LARGE SCALE GENOMIC DNA]</scope>
    <source>
        <strain evidence="6">CBS 291.66</strain>
    </source>
</reference>
<keyword evidence="3" id="KW-0325">Glycoprotein</keyword>
<feature type="signal peptide" evidence="5">
    <location>
        <begin position="1"/>
        <end position="27"/>
    </location>
</feature>
<feature type="region of interest" description="Disordered" evidence="4">
    <location>
        <begin position="34"/>
        <end position="56"/>
    </location>
</feature>
<dbReference type="GO" id="GO:0000324">
    <property type="term" value="C:fungal-type vacuole"/>
    <property type="evidence" value="ECO:0007669"/>
    <property type="project" value="TreeGrafter"/>
</dbReference>
<dbReference type="GO" id="GO:0006508">
    <property type="term" value="P:proteolysis"/>
    <property type="evidence" value="ECO:0007669"/>
    <property type="project" value="InterPro"/>
</dbReference>
<comment type="similarity">
    <text evidence="1">Belongs to the peptidase S10 family.</text>
</comment>
<evidence type="ECO:0000256" key="5">
    <source>
        <dbReference type="SAM" id="SignalP"/>
    </source>
</evidence>
<gene>
    <name evidence="6" type="ORF">O0I10_003432</name>
</gene>
<dbReference type="GeneID" id="83210845"/>
<dbReference type="PANTHER" id="PTHR11802">
    <property type="entry name" value="SERINE PROTEASE FAMILY S10 SERINE CARBOXYPEPTIDASE"/>
    <property type="match status" value="1"/>
</dbReference>
<organism evidence="6 7">
    <name type="scientific">Lichtheimia ornata</name>
    <dbReference type="NCBI Taxonomy" id="688661"/>
    <lineage>
        <taxon>Eukaryota</taxon>
        <taxon>Fungi</taxon>
        <taxon>Fungi incertae sedis</taxon>
        <taxon>Mucoromycota</taxon>
        <taxon>Mucoromycotina</taxon>
        <taxon>Mucoromycetes</taxon>
        <taxon>Mucorales</taxon>
        <taxon>Lichtheimiaceae</taxon>
        <taxon>Lichtheimia</taxon>
    </lineage>
</organism>
<dbReference type="InterPro" id="IPR001563">
    <property type="entry name" value="Peptidase_S10"/>
</dbReference>
<accession>A0AAD7V7F2</accession>
<keyword evidence="2" id="KW-0645">Protease</keyword>
<dbReference type="RefSeq" id="XP_058345702.1">
    <property type="nucleotide sequence ID" value="XM_058483503.1"/>
</dbReference>
<sequence>MFGKSALTSLLFTFGAALLCAPAAVQAHPMSRYHPWRRQDGNETTSSGNSTQLKYSTPKLCDPDVKQYSGYLDAANDEHYFFWFFESKNDPSKDPLTIWLNGGPGCSSLIGLWEEMGPCQQNGTANPHSWHQSTNMLFFDQPDGVGFSYGKQTVSRTEDAAERAWTFLQAFYETFPQYSKLDVHYFGESYGGHYIPGFASHVVDMNKKVKSGEEKGVVVPLKSIGVGNGFFDAGLQYKSYPKMTCHSTYPAALPEEQCDKMEQIYENECKPAADQCVESDEDSDCVNANQQCGQIEGIYAQSGHSFYDIRQEGDDTPHPFVDELNKDSVIKELGARGHFSMCSDSVGMAFAKTGDGARSYIPVLEKLLKEGIPVLIYVGDADVICNWYGNQDVVDALKWDGSDAFSKTKLAAWKADGKEVGQFRSADKLTFVRVYEAGHEVPMYQPEAALNMFQTWISGKSFG</sequence>
<evidence type="ECO:0000256" key="2">
    <source>
        <dbReference type="ARBA" id="ARBA00022645"/>
    </source>
</evidence>
<dbReference type="Pfam" id="PF00450">
    <property type="entry name" value="Peptidase_S10"/>
    <property type="match status" value="1"/>
</dbReference>
<dbReference type="EMBL" id="JARTCD010000011">
    <property type="protein sequence ID" value="KAJ8660789.1"/>
    <property type="molecule type" value="Genomic_DNA"/>
</dbReference>
<evidence type="ECO:0000256" key="3">
    <source>
        <dbReference type="ARBA" id="ARBA00023180"/>
    </source>
</evidence>
<name>A0AAD7V7F2_9FUNG</name>